<dbReference type="InterPro" id="IPR024936">
    <property type="entry name" value="Cyclophilin-type_PPIase"/>
</dbReference>
<dbReference type="GO" id="GO:0003755">
    <property type="term" value="F:peptidyl-prolyl cis-trans isomerase activity"/>
    <property type="evidence" value="ECO:0007669"/>
    <property type="project" value="UniProtKB-UniRule"/>
</dbReference>
<keyword evidence="2 3" id="KW-0413">Isomerase</keyword>
<keyword evidence="1 3" id="KW-0697">Rotamase</keyword>
<evidence type="ECO:0000256" key="3">
    <source>
        <dbReference type="RuleBase" id="RU363019"/>
    </source>
</evidence>
<dbReference type="InterPro" id="IPR002130">
    <property type="entry name" value="Cyclophilin-type_PPIase_dom"/>
</dbReference>
<dbReference type="GO" id="GO:0006457">
    <property type="term" value="P:protein folding"/>
    <property type="evidence" value="ECO:0007669"/>
    <property type="project" value="TreeGrafter"/>
</dbReference>
<comment type="function">
    <text evidence="3">PPIases accelerate the folding of proteins. It catalyzes the cis-trans isomerization of proline imidic peptide bonds in oligopeptides.</text>
</comment>
<dbReference type="Pfam" id="PF00160">
    <property type="entry name" value="Pro_isomerase"/>
    <property type="match status" value="1"/>
</dbReference>
<feature type="domain" description="PPIase cyclophilin-type" evidence="4">
    <location>
        <begin position="28"/>
        <end position="186"/>
    </location>
</feature>
<evidence type="ECO:0000256" key="2">
    <source>
        <dbReference type="ARBA" id="ARBA00023235"/>
    </source>
</evidence>
<dbReference type="PANTHER" id="PTHR11071:SF561">
    <property type="entry name" value="PEPTIDYL-PROLYL CIS-TRANS ISOMERASE D-RELATED"/>
    <property type="match status" value="1"/>
</dbReference>
<dbReference type="EMBL" id="JAQMWT010000340">
    <property type="protein sequence ID" value="KAJ8604072.1"/>
    <property type="molecule type" value="Genomic_DNA"/>
</dbReference>
<dbReference type="PRINTS" id="PR00153">
    <property type="entry name" value="CSAPPISMRASE"/>
</dbReference>
<accession>A0AAD7UG71</accession>
<comment type="similarity">
    <text evidence="3">Belongs to the cyclophilin-type PPIase family.</text>
</comment>
<dbReference type="Proteomes" id="UP001230188">
    <property type="component" value="Unassembled WGS sequence"/>
</dbReference>
<evidence type="ECO:0000259" key="4">
    <source>
        <dbReference type="PROSITE" id="PS50072"/>
    </source>
</evidence>
<dbReference type="GO" id="GO:0016018">
    <property type="term" value="F:cyclosporin A binding"/>
    <property type="evidence" value="ECO:0007669"/>
    <property type="project" value="TreeGrafter"/>
</dbReference>
<name>A0AAD7UG71_9STRA</name>
<dbReference type="PANTHER" id="PTHR11071">
    <property type="entry name" value="PEPTIDYL-PROLYL CIS-TRANS ISOMERASE"/>
    <property type="match status" value="1"/>
</dbReference>
<dbReference type="PROSITE" id="PS50072">
    <property type="entry name" value="CSA_PPIASE_2"/>
    <property type="match status" value="1"/>
</dbReference>
<dbReference type="AlphaFoldDB" id="A0AAD7UG71"/>
<reference evidence="5" key="1">
    <citation type="submission" date="2023-01" db="EMBL/GenBank/DDBJ databases">
        <title>Metagenome sequencing of chrysophaentin producing Chrysophaeum taylorii.</title>
        <authorList>
            <person name="Davison J."/>
            <person name="Bewley C."/>
        </authorList>
    </citation>
    <scope>NUCLEOTIDE SEQUENCE</scope>
    <source>
        <strain evidence="5">NIES-1699</strain>
    </source>
</reference>
<dbReference type="GO" id="GO:0005737">
    <property type="term" value="C:cytoplasm"/>
    <property type="evidence" value="ECO:0007669"/>
    <property type="project" value="TreeGrafter"/>
</dbReference>
<evidence type="ECO:0000313" key="5">
    <source>
        <dbReference type="EMBL" id="KAJ8604072.1"/>
    </source>
</evidence>
<dbReference type="InterPro" id="IPR029000">
    <property type="entry name" value="Cyclophilin-like_dom_sf"/>
</dbReference>
<evidence type="ECO:0000256" key="1">
    <source>
        <dbReference type="ARBA" id="ARBA00023110"/>
    </source>
</evidence>
<dbReference type="EC" id="5.2.1.8" evidence="3"/>
<comment type="caution">
    <text evidence="5">The sequence shown here is derived from an EMBL/GenBank/DDBJ whole genome shotgun (WGS) entry which is preliminary data.</text>
</comment>
<dbReference type="PIRSF" id="PIRSF001467">
    <property type="entry name" value="Peptidylpro_ismrse"/>
    <property type="match status" value="1"/>
</dbReference>
<dbReference type="SUPFAM" id="SSF50891">
    <property type="entry name" value="Cyclophilin-like"/>
    <property type="match status" value="1"/>
</dbReference>
<gene>
    <name evidence="5" type="ORF">CTAYLR_001770</name>
</gene>
<keyword evidence="6" id="KW-1185">Reference proteome</keyword>
<comment type="catalytic activity">
    <reaction evidence="3">
        <text>[protein]-peptidylproline (omega=180) = [protein]-peptidylproline (omega=0)</text>
        <dbReference type="Rhea" id="RHEA:16237"/>
        <dbReference type="Rhea" id="RHEA-COMP:10747"/>
        <dbReference type="Rhea" id="RHEA-COMP:10748"/>
        <dbReference type="ChEBI" id="CHEBI:83833"/>
        <dbReference type="ChEBI" id="CHEBI:83834"/>
        <dbReference type="EC" id="5.2.1.8"/>
    </reaction>
</comment>
<evidence type="ECO:0000313" key="6">
    <source>
        <dbReference type="Proteomes" id="UP001230188"/>
    </source>
</evidence>
<proteinExistence type="inferred from homology"/>
<dbReference type="Gene3D" id="2.40.100.10">
    <property type="entry name" value="Cyclophilin-like"/>
    <property type="match status" value="1"/>
</dbReference>
<protein>
    <recommendedName>
        <fullName evidence="3">Peptidyl-prolyl cis-trans isomerase</fullName>
        <shortName evidence="3">PPIase</shortName>
        <ecNumber evidence="3">5.2.1.8</ecNumber>
    </recommendedName>
</protein>
<sequence length="191" mass="21256">MPYARGVGDRRCNPIVFLDISLEGENLEPIGRLTVELRADVVPRTAENFRVLCTGERGCYDGVRLHLKDSRLHRVVRNSHCQGGDLKNGDGTWSRQAYGDAIFFDDENYTLRHVGPGVLSMCNQGPDTNGSAFFLTFAANPRFDNKHVVFGCLADESSLRVLYAIDRLGTDHGRPRAVPCITNCGQLYPVR</sequence>
<organism evidence="5 6">
    <name type="scientific">Chrysophaeum taylorii</name>
    <dbReference type="NCBI Taxonomy" id="2483200"/>
    <lineage>
        <taxon>Eukaryota</taxon>
        <taxon>Sar</taxon>
        <taxon>Stramenopiles</taxon>
        <taxon>Ochrophyta</taxon>
        <taxon>Pelagophyceae</taxon>
        <taxon>Pelagomonadales</taxon>
        <taxon>Pelagomonadaceae</taxon>
        <taxon>Chrysophaeum</taxon>
    </lineage>
</organism>